<evidence type="ECO:0000313" key="2">
    <source>
        <dbReference type="Proteomes" id="UP000185744"/>
    </source>
</evidence>
<reference evidence="1" key="1">
    <citation type="submission" date="2016-12" db="EMBL/GenBank/DDBJ databases">
        <title>Discovery of methanogenic haloarchaea.</title>
        <authorList>
            <person name="Sorokin D.Y."/>
            <person name="Makarova K.S."/>
            <person name="Abbas B."/>
            <person name="Ferrer M."/>
            <person name="Golyshin P.N."/>
        </authorList>
    </citation>
    <scope>NUCLEOTIDE SEQUENCE [LARGE SCALE GENOMIC DNA]</scope>
    <source>
        <strain evidence="1">HMET1</strain>
    </source>
</reference>
<accession>A0A1Q6DW22</accession>
<comment type="caution">
    <text evidence="1">The sequence shown here is derived from an EMBL/GenBank/DDBJ whole genome shotgun (WGS) entry which is preliminary data.</text>
</comment>
<name>A0A1Q6DW22_METT1</name>
<dbReference type="AlphaFoldDB" id="A0A1Q6DW22"/>
<keyword evidence="2" id="KW-1185">Reference proteome</keyword>
<evidence type="ECO:0000313" key="1">
    <source>
        <dbReference type="EMBL" id="OKY78565.1"/>
    </source>
</evidence>
<sequence>MGRETGKLFPNISSYVPLFDSTMFPLDLEDEWITLYTVRGKENIHVPITVPNKKRYKELDEEKIHSIRLKRNKNDKLVFIFNQTVMCSSFSSSLSSFPFSSSPEGDNLSPPGLVEVDFGECFLASSVTITPRDQFPRI</sequence>
<dbReference type="Proteomes" id="UP000185744">
    <property type="component" value="Unassembled WGS sequence"/>
</dbReference>
<gene>
    <name evidence="1" type="ORF">BTN85_1062</name>
</gene>
<dbReference type="EMBL" id="MSDW01000001">
    <property type="protein sequence ID" value="OKY78565.1"/>
    <property type="molecule type" value="Genomic_DNA"/>
</dbReference>
<proteinExistence type="predicted"/>
<dbReference type="InParanoid" id="A0A1Q6DW22"/>
<organism evidence="1 2">
    <name type="scientific">Methanohalarchaeum thermophilum</name>
    <dbReference type="NCBI Taxonomy" id="1903181"/>
    <lineage>
        <taxon>Archaea</taxon>
        <taxon>Methanobacteriati</taxon>
        <taxon>Methanobacteriota</taxon>
        <taxon>Methanonatronarchaeia</taxon>
        <taxon>Methanonatronarchaeales</taxon>
        <taxon>Methanonatronarchaeaceae</taxon>
        <taxon>Candidatus Methanohalarchaeum</taxon>
    </lineage>
</organism>
<protein>
    <submittedName>
        <fullName evidence="1">Uncharacterized protein</fullName>
    </submittedName>
</protein>